<feature type="binding site" evidence="4">
    <location>
        <position position="60"/>
    </location>
    <ligand>
        <name>molybdate</name>
        <dbReference type="ChEBI" id="CHEBI:36264"/>
    </ligand>
</feature>
<dbReference type="PIRSF" id="PIRSF004846">
    <property type="entry name" value="ModA"/>
    <property type="match status" value="1"/>
</dbReference>
<comment type="similarity">
    <text evidence="1">Belongs to the bacterial solute-binding protein ModA family.</text>
</comment>
<feature type="signal peptide" evidence="5">
    <location>
        <begin position="1"/>
        <end position="23"/>
    </location>
</feature>
<dbReference type="GeneID" id="69603031"/>
<dbReference type="PANTHER" id="PTHR30632:SF14">
    <property type="entry name" value="TUNGSTATE_MOLYBDATE_CHROMATE-BINDING PROTEIN MODA"/>
    <property type="match status" value="1"/>
</dbReference>
<dbReference type="OrthoDB" id="9785015at2"/>
<evidence type="ECO:0000313" key="7">
    <source>
        <dbReference type="Proteomes" id="UP000007564"/>
    </source>
</evidence>
<dbReference type="SUPFAM" id="SSF53850">
    <property type="entry name" value="Periplasmic binding protein-like II"/>
    <property type="match status" value="1"/>
</dbReference>
<keyword evidence="4" id="KW-0500">Molybdenum</keyword>
<protein>
    <submittedName>
        <fullName evidence="6">Putative molybdate-binding periplasmic protein</fullName>
    </submittedName>
</protein>
<sequence>MEYPRIPGAALLAAALLAGQASAGEVRVAVATKLAEPIRLVAASFEKDTGNKVHYTVAPTSAFLRQIAEGADFDVLLPNNKAALSELEALDRVVPGTRHTYAQNVLVLWSPFKDYVDDQGQVLRRNQFQRLSVASPNRVYGRPAAQVLDNLGLAKAVEDKLVERHDLAQSRQFVTAGGADLGIVTLSQVYANGKLQRGSAWLIPQTLYDPIEQQAVILKPGRDNPVARSFLFYLRGPKAGSILISHGYRYQLFSESL</sequence>
<reference evidence="6 7" key="1">
    <citation type="journal article" date="2012" name="BMC Genomics">
        <title>Comparative genomics of the classical Bordetella subspecies: the evolution and exchange of virulence-associated diversity amongst closely related pathogens.</title>
        <authorList>
            <person name="Park J."/>
            <person name="Zhang Y."/>
            <person name="Buboltz A.M."/>
            <person name="Zhang X."/>
            <person name="Schuster S.C."/>
            <person name="Ahuja U."/>
            <person name="Liu M."/>
            <person name="Miller J.F."/>
            <person name="Sebaihia M."/>
            <person name="Bentley S.D."/>
            <person name="Parkhill J."/>
            <person name="Harvill E.T."/>
        </authorList>
    </citation>
    <scope>NUCLEOTIDE SEQUENCE [LARGE SCALE GENOMIC DNA]</scope>
    <source>
        <strain evidence="6 7">253</strain>
    </source>
</reference>
<evidence type="ECO:0000256" key="3">
    <source>
        <dbReference type="ARBA" id="ARBA00022729"/>
    </source>
</evidence>
<dbReference type="HOGENOM" id="CLU_065520_1_0_4"/>
<evidence type="ECO:0000313" key="6">
    <source>
        <dbReference type="EMBL" id="CCJ56351.1"/>
    </source>
</evidence>
<dbReference type="AlphaFoldDB" id="A0A0C6P9R0"/>
<organism evidence="6 7">
    <name type="scientific">Bordetella bronchiseptica 253</name>
    <dbReference type="NCBI Taxonomy" id="568707"/>
    <lineage>
        <taxon>Bacteria</taxon>
        <taxon>Pseudomonadati</taxon>
        <taxon>Pseudomonadota</taxon>
        <taxon>Betaproteobacteria</taxon>
        <taxon>Burkholderiales</taxon>
        <taxon>Alcaligenaceae</taxon>
        <taxon>Bordetella</taxon>
    </lineage>
</organism>
<dbReference type="KEGG" id="bbh:BN112_4437"/>
<proteinExistence type="inferred from homology"/>
<feature type="chain" id="PRO_5002190111" evidence="5">
    <location>
        <begin position="24"/>
        <end position="257"/>
    </location>
</feature>
<dbReference type="Gene3D" id="3.40.190.10">
    <property type="entry name" value="Periplasmic binding protein-like II"/>
    <property type="match status" value="2"/>
</dbReference>
<dbReference type="NCBIfam" id="TIGR01256">
    <property type="entry name" value="modA"/>
    <property type="match status" value="1"/>
</dbReference>
<keyword evidence="2 4" id="KW-0479">Metal-binding</keyword>
<evidence type="ECO:0000256" key="4">
    <source>
        <dbReference type="PIRSR" id="PIRSR004846-1"/>
    </source>
</evidence>
<evidence type="ECO:0000256" key="5">
    <source>
        <dbReference type="SAM" id="SignalP"/>
    </source>
</evidence>
<keyword evidence="3 5" id="KW-0732">Signal</keyword>
<dbReference type="InterPro" id="IPR050682">
    <property type="entry name" value="ModA/WtpA"/>
</dbReference>
<dbReference type="GO" id="GO:0046872">
    <property type="term" value="F:metal ion binding"/>
    <property type="evidence" value="ECO:0007669"/>
    <property type="project" value="UniProtKB-KW"/>
</dbReference>
<dbReference type="GO" id="GO:0030973">
    <property type="term" value="F:molybdate ion binding"/>
    <property type="evidence" value="ECO:0007669"/>
    <property type="project" value="TreeGrafter"/>
</dbReference>
<dbReference type="InterPro" id="IPR005950">
    <property type="entry name" value="ModA"/>
</dbReference>
<gene>
    <name evidence="6" type="ORF">BN112_4437</name>
</gene>
<accession>A0A0C6P9R0</accession>
<evidence type="ECO:0000256" key="1">
    <source>
        <dbReference type="ARBA" id="ARBA00009175"/>
    </source>
</evidence>
<dbReference type="GO" id="GO:0015689">
    <property type="term" value="P:molybdate ion transport"/>
    <property type="evidence" value="ECO:0007669"/>
    <property type="project" value="InterPro"/>
</dbReference>
<dbReference type="RefSeq" id="WP_003814148.1">
    <property type="nucleotide sequence ID" value="NC_019382.1"/>
</dbReference>
<dbReference type="EMBL" id="HE965806">
    <property type="protein sequence ID" value="CCJ56351.1"/>
    <property type="molecule type" value="Genomic_DNA"/>
</dbReference>
<evidence type="ECO:0000256" key="2">
    <source>
        <dbReference type="ARBA" id="ARBA00022723"/>
    </source>
</evidence>
<dbReference type="PANTHER" id="PTHR30632">
    <property type="entry name" value="MOLYBDATE-BINDING PERIPLASMIC PROTEIN"/>
    <property type="match status" value="1"/>
</dbReference>
<dbReference type="Proteomes" id="UP000007564">
    <property type="component" value="Chromosome"/>
</dbReference>
<dbReference type="Pfam" id="PF13531">
    <property type="entry name" value="SBP_bac_11"/>
    <property type="match status" value="1"/>
</dbReference>
<name>A0A0C6P9R0_BORBO</name>